<reference evidence="2 3" key="1">
    <citation type="submission" date="2018-10" db="EMBL/GenBank/DDBJ databases">
        <title>Genomic Encyclopedia of Type Strains, Phase IV (KMG-IV): sequencing the most valuable type-strain genomes for metagenomic binning, comparative biology and taxonomic classification.</title>
        <authorList>
            <person name="Goeker M."/>
        </authorList>
    </citation>
    <scope>NUCLEOTIDE SEQUENCE [LARGE SCALE GENOMIC DNA]</scope>
    <source>
        <strain evidence="2 3">DSM 26916</strain>
    </source>
</reference>
<keyword evidence="1" id="KW-0732">Signal</keyword>
<organism evidence="2 3">
    <name type="scientific">Sulfurisoma sediminicola</name>
    <dbReference type="NCBI Taxonomy" id="1381557"/>
    <lineage>
        <taxon>Bacteria</taxon>
        <taxon>Pseudomonadati</taxon>
        <taxon>Pseudomonadota</taxon>
        <taxon>Betaproteobacteria</taxon>
        <taxon>Nitrosomonadales</taxon>
        <taxon>Sterolibacteriaceae</taxon>
        <taxon>Sulfurisoma</taxon>
    </lineage>
</organism>
<comment type="caution">
    <text evidence="2">The sequence shown here is derived from an EMBL/GenBank/DDBJ whole genome shotgun (WGS) entry which is preliminary data.</text>
</comment>
<keyword evidence="3" id="KW-1185">Reference proteome</keyword>
<evidence type="ECO:0000256" key="1">
    <source>
        <dbReference type="SAM" id="SignalP"/>
    </source>
</evidence>
<feature type="signal peptide" evidence="1">
    <location>
        <begin position="1"/>
        <end position="26"/>
    </location>
</feature>
<gene>
    <name evidence="2" type="ORF">DFR35_1785</name>
</gene>
<sequence length="291" mass="32989">MKRTHSLTRWSAILLLALLAACQTNAPKAEPPKDAVQQRVQDGKTLWEEKCRTVAGEKIYRKVEGVEGVLLMKVRPRAGEREWADRNWPGAAFARELHSDSYITSFLGFEEALGTDGKPRAITPDRRGYITTTRNPGGLPGYRWVEVIDEKDGQRFRYTGSEKVVGRKDVNAPNVKIELERNPNYDLNVYRYTLDKAPSISPPPRYGVTYEDHVIPEERYLGIASSTIKVIDLKTNEVLGEMTRYAWSPGAPSRVNPSPWLTAYRCPEHAVGTDQYTRKFVDQILIPAKEK</sequence>
<dbReference type="PROSITE" id="PS51257">
    <property type="entry name" value="PROKAR_LIPOPROTEIN"/>
    <property type="match status" value="1"/>
</dbReference>
<accession>A0A497XEJ6</accession>
<feature type="chain" id="PRO_5019802727" evidence="1">
    <location>
        <begin position="27"/>
        <end position="291"/>
    </location>
</feature>
<dbReference type="RefSeq" id="WP_121241725.1">
    <property type="nucleotide sequence ID" value="NZ_BHVV01000008.1"/>
</dbReference>
<evidence type="ECO:0000313" key="3">
    <source>
        <dbReference type="Proteomes" id="UP000268908"/>
    </source>
</evidence>
<dbReference type="EMBL" id="RCCI01000005">
    <property type="protein sequence ID" value="RLJ65129.1"/>
    <property type="molecule type" value="Genomic_DNA"/>
</dbReference>
<evidence type="ECO:0000313" key="2">
    <source>
        <dbReference type="EMBL" id="RLJ65129.1"/>
    </source>
</evidence>
<dbReference type="Proteomes" id="UP000268908">
    <property type="component" value="Unassembled WGS sequence"/>
</dbReference>
<dbReference type="AlphaFoldDB" id="A0A497XEJ6"/>
<proteinExistence type="predicted"/>
<name>A0A497XEJ6_9PROT</name>
<dbReference type="OrthoDB" id="8862546at2"/>
<protein>
    <submittedName>
        <fullName evidence="2">Uncharacterized protein</fullName>
    </submittedName>
</protein>